<evidence type="ECO:0000259" key="7">
    <source>
        <dbReference type="PROSITE" id="PS50066"/>
    </source>
</evidence>
<dbReference type="SMART" id="SM00432">
    <property type="entry name" value="MADS"/>
    <property type="match status" value="1"/>
</dbReference>
<dbReference type="AlphaFoldDB" id="A0A3S6GQX1"/>
<evidence type="ECO:0000256" key="6">
    <source>
        <dbReference type="SAM" id="MobiDB-lite"/>
    </source>
</evidence>
<keyword evidence="5" id="KW-0539">Nucleus</keyword>
<dbReference type="PANTHER" id="PTHR48019">
    <property type="entry name" value="SERUM RESPONSE FACTOR HOMOLOG"/>
    <property type="match status" value="1"/>
</dbReference>
<dbReference type="InterPro" id="IPR050142">
    <property type="entry name" value="MADS-box/MEF2_TF"/>
</dbReference>
<reference evidence="9" key="1">
    <citation type="submission" date="2015-11" db="EMBL/GenBank/DDBJ databases">
        <title>Dynamics of gene loss in a clade of MADS-box genes.</title>
        <authorList>
            <person name="Hoffmeier A."/>
            <person name="Gramzow L."/>
            <person name="Kottenhagen N."/>
            <person name="Bhide A."/>
            <person name="Mummenhoff K."/>
            <person name="Becker A."/>
            <person name="Theissen G."/>
        </authorList>
    </citation>
    <scope>NUCLEOTIDE SEQUENCE</scope>
</reference>
<protein>
    <submittedName>
        <fullName evidence="9">MADS-box transcription factor AGL63</fullName>
    </submittedName>
</protein>
<dbReference type="Pfam" id="PF00319">
    <property type="entry name" value="SRF-TF"/>
    <property type="match status" value="1"/>
</dbReference>
<name>A0A3S6GQX1_LEPCM</name>
<proteinExistence type="evidence at transcript level"/>
<evidence type="ECO:0000259" key="8">
    <source>
        <dbReference type="PROSITE" id="PS51297"/>
    </source>
</evidence>
<dbReference type="GO" id="GO:0046983">
    <property type="term" value="F:protein dimerization activity"/>
    <property type="evidence" value="ECO:0007669"/>
    <property type="project" value="InterPro"/>
</dbReference>
<evidence type="ECO:0000313" key="9">
    <source>
        <dbReference type="EMBL" id="APB93359.1"/>
    </source>
</evidence>
<evidence type="ECO:0000256" key="2">
    <source>
        <dbReference type="ARBA" id="ARBA00023015"/>
    </source>
</evidence>
<feature type="compositionally biased region" description="Basic and acidic residues" evidence="6">
    <location>
        <begin position="185"/>
        <end position="197"/>
    </location>
</feature>
<keyword evidence="4" id="KW-0804">Transcription</keyword>
<comment type="subcellular location">
    <subcellularLocation>
        <location evidence="1">Nucleus</location>
    </subcellularLocation>
</comment>
<dbReference type="InterPro" id="IPR033896">
    <property type="entry name" value="MEF2-like_N"/>
</dbReference>
<dbReference type="PROSITE" id="PS50066">
    <property type="entry name" value="MADS_BOX_2"/>
    <property type="match status" value="1"/>
</dbReference>
<accession>A0A3S6GQX1</accession>
<organism evidence="9">
    <name type="scientific">Lepidium campestre</name>
    <name type="common">Field pepperwort</name>
    <name type="synonym">Thlaspi campestre</name>
    <dbReference type="NCBI Taxonomy" id="65351"/>
    <lineage>
        <taxon>Eukaryota</taxon>
        <taxon>Viridiplantae</taxon>
        <taxon>Streptophyta</taxon>
        <taxon>Embryophyta</taxon>
        <taxon>Tracheophyta</taxon>
        <taxon>Spermatophyta</taxon>
        <taxon>Magnoliopsida</taxon>
        <taxon>eudicotyledons</taxon>
        <taxon>Gunneridae</taxon>
        <taxon>Pentapetalae</taxon>
        <taxon>rosids</taxon>
        <taxon>malvids</taxon>
        <taxon>Brassicales</taxon>
        <taxon>Brassicaceae</taxon>
        <taxon>Lepidieae</taxon>
        <taxon>Lepidium</taxon>
    </lineage>
</organism>
<dbReference type="InterPro" id="IPR036879">
    <property type="entry name" value="TF_MADSbox_sf"/>
</dbReference>
<evidence type="ECO:0000256" key="3">
    <source>
        <dbReference type="ARBA" id="ARBA00023125"/>
    </source>
</evidence>
<dbReference type="PROSITE" id="PS51297">
    <property type="entry name" value="K_BOX"/>
    <property type="match status" value="1"/>
</dbReference>
<dbReference type="SUPFAM" id="SSF55455">
    <property type="entry name" value="SRF-like"/>
    <property type="match status" value="1"/>
</dbReference>
<keyword evidence="2" id="KW-0805">Transcription regulation</keyword>
<evidence type="ECO:0000256" key="4">
    <source>
        <dbReference type="ARBA" id="ARBA00023163"/>
    </source>
</evidence>
<feature type="domain" description="K-box" evidence="8">
    <location>
        <begin position="91"/>
        <end position="191"/>
    </location>
</feature>
<evidence type="ECO:0000256" key="1">
    <source>
        <dbReference type="ARBA" id="ARBA00004123"/>
    </source>
</evidence>
<feature type="region of interest" description="Disordered" evidence="6">
    <location>
        <begin position="185"/>
        <end position="232"/>
    </location>
</feature>
<dbReference type="InterPro" id="IPR002487">
    <property type="entry name" value="TF_Kbox"/>
</dbReference>
<dbReference type="CDD" id="cd00265">
    <property type="entry name" value="MADS_MEF2_like"/>
    <property type="match status" value="1"/>
</dbReference>
<dbReference type="InterPro" id="IPR002100">
    <property type="entry name" value="TF_MADSbox"/>
</dbReference>
<dbReference type="EMBL" id="KT989532">
    <property type="protein sequence ID" value="APB93359.1"/>
    <property type="molecule type" value="mRNA"/>
</dbReference>
<dbReference type="Pfam" id="PF01486">
    <property type="entry name" value="K-box"/>
    <property type="match status" value="1"/>
</dbReference>
<keyword evidence="3" id="KW-0238">DNA-binding</keyword>
<dbReference type="GO" id="GO:0003700">
    <property type="term" value="F:DNA-binding transcription factor activity"/>
    <property type="evidence" value="ECO:0007669"/>
    <property type="project" value="InterPro"/>
</dbReference>
<sequence length="232" mass="27416">MKKGKRVIKKLEEKTKRQVTFSKRRKSLMNKAQELSVLCDVHLGLIIFSHSNKLYHFCSNSTSMENLIMRYQMEKEDRHTTAYHSFHPGQCSNCEKTKVSMMREIENLKRNLQLYEGYGLNLLTYEDLLRFELQLESSLQHARSLKFEFMQQQQTDKLKRKGKGPGSSWEHLMWEAERQMMKCQKEEDDDVTHRQMNKDFSFYDEDDQPTGVLQLLQLPQPSKLASDPKSSP</sequence>
<dbReference type="GO" id="GO:0005634">
    <property type="term" value="C:nucleus"/>
    <property type="evidence" value="ECO:0007669"/>
    <property type="project" value="UniProtKB-SubCell"/>
</dbReference>
<dbReference type="PRINTS" id="PR00404">
    <property type="entry name" value="MADSDOMAIN"/>
</dbReference>
<dbReference type="GO" id="GO:0000977">
    <property type="term" value="F:RNA polymerase II transcription regulatory region sequence-specific DNA binding"/>
    <property type="evidence" value="ECO:0007669"/>
    <property type="project" value="InterPro"/>
</dbReference>
<feature type="domain" description="MADS-box" evidence="7">
    <location>
        <begin position="1"/>
        <end position="61"/>
    </location>
</feature>
<dbReference type="GO" id="GO:0045944">
    <property type="term" value="P:positive regulation of transcription by RNA polymerase II"/>
    <property type="evidence" value="ECO:0007669"/>
    <property type="project" value="InterPro"/>
</dbReference>
<gene>
    <name evidence="9" type="primary">AGL63</name>
</gene>
<evidence type="ECO:0000256" key="5">
    <source>
        <dbReference type="ARBA" id="ARBA00023242"/>
    </source>
</evidence>
<dbReference type="Gene3D" id="3.40.1810.10">
    <property type="entry name" value="Transcription factor, MADS-box"/>
    <property type="match status" value="1"/>
</dbReference>